<evidence type="ECO:0000313" key="1">
    <source>
        <dbReference type="EMBL" id="QVI24126.1"/>
    </source>
</evidence>
<name>A0ABX8CW50_9NOCA</name>
<dbReference type="EMBL" id="CP074371">
    <property type="protein sequence ID" value="QVI24126.1"/>
    <property type="molecule type" value="Genomic_DNA"/>
</dbReference>
<dbReference type="Proteomes" id="UP000683310">
    <property type="component" value="Chromosome"/>
</dbReference>
<sequence>MSEPRIRLQAWETRLEEFIAQQYGLSFDTVGRAMGRGPRAASDFARRLKKLGHAEVARVDYGSRGPWRNSTTFDEPSVVPHGPLWLSLTRATAWGYLEFDPGEWTPKASTAAHLTAVTELRLALTGLDTDPRVWTSERLLRRRLRGESGRPEVHVHDGWFRDFADPDKVWAVEVELSRKFGDGRLTRAISAALDAADRNDLAGVVYFVRGEGLRRAVETAATRIAHNRNVDRLPNLEIHDLDATIARGMQPREQVS</sequence>
<evidence type="ECO:0000313" key="2">
    <source>
        <dbReference type="Proteomes" id="UP000683310"/>
    </source>
</evidence>
<keyword evidence="2" id="KW-1185">Reference proteome</keyword>
<reference evidence="1 2" key="1">
    <citation type="submission" date="2021-04" db="EMBL/GenBank/DDBJ databases">
        <title>Nocardia tengchongensis.</title>
        <authorList>
            <person name="Zhuang k."/>
            <person name="Ran Y."/>
            <person name="Li W."/>
        </authorList>
    </citation>
    <scope>NUCLEOTIDE SEQUENCE [LARGE SCALE GENOMIC DNA]</scope>
    <source>
        <strain evidence="1 2">CFH S0057</strain>
    </source>
</reference>
<protein>
    <recommendedName>
        <fullName evidence="3">Protein involved in plasmid replication-relaxation</fullName>
    </recommendedName>
</protein>
<gene>
    <name evidence="1" type="ORF">KHQ06_15920</name>
</gene>
<organism evidence="1 2">
    <name type="scientific">Nocardia tengchongensis</name>
    <dbReference type="NCBI Taxonomy" id="2055889"/>
    <lineage>
        <taxon>Bacteria</taxon>
        <taxon>Bacillati</taxon>
        <taxon>Actinomycetota</taxon>
        <taxon>Actinomycetes</taxon>
        <taxon>Mycobacteriales</taxon>
        <taxon>Nocardiaceae</taxon>
        <taxon>Nocardia</taxon>
    </lineage>
</organism>
<proteinExistence type="predicted"/>
<evidence type="ECO:0008006" key="3">
    <source>
        <dbReference type="Google" id="ProtNLM"/>
    </source>
</evidence>
<accession>A0ABX8CW50</accession>